<organism evidence="8 9">
    <name type="scientific">Dolosicoccus paucivorans</name>
    <dbReference type="NCBI Taxonomy" id="84521"/>
    <lineage>
        <taxon>Bacteria</taxon>
        <taxon>Bacillati</taxon>
        <taxon>Bacillota</taxon>
        <taxon>Bacilli</taxon>
        <taxon>Lactobacillales</taxon>
        <taxon>Aerococcaceae</taxon>
        <taxon>Dolosicoccus</taxon>
    </lineage>
</organism>
<protein>
    <recommendedName>
        <fullName evidence="5">tRNA pseudouridine synthase B</fullName>
        <ecNumber evidence="5">5.4.99.25</ecNumber>
    </recommendedName>
    <alternativeName>
        <fullName evidence="5">tRNA pseudouridine(55) synthase</fullName>
        <shortName evidence="5">Psi55 synthase</shortName>
    </alternativeName>
    <alternativeName>
        <fullName evidence="5">tRNA pseudouridylate synthase</fullName>
    </alternativeName>
    <alternativeName>
        <fullName evidence="5">tRNA-uridine isomerase</fullName>
    </alternativeName>
</protein>
<dbReference type="RefSeq" id="WP_092084058.1">
    <property type="nucleotide sequence ID" value="NZ_FNEL01000003.1"/>
</dbReference>
<feature type="domain" description="tRNA pseudouridylate synthase B C-terminal" evidence="7">
    <location>
        <begin position="181"/>
        <end position="239"/>
    </location>
</feature>
<dbReference type="PANTHER" id="PTHR13767:SF2">
    <property type="entry name" value="PSEUDOURIDYLATE SYNTHASE TRUB1"/>
    <property type="match status" value="1"/>
</dbReference>
<dbReference type="GO" id="GO:0031119">
    <property type="term" value="P:tRNA pseudouridine synthesis"/>
    <property type="evidence" value="ECO:0007669"/>
    <property type="project" value="UniProtKB-UniRule"/>
</dbReference>
<dbReference type="GO" id="GO:0160148">
    <property type="term" value="F:tRNA pseudouridine(55) synthase activity"/>
    <property type="evidence" value="ECO:0007669"/>
    <property type="project" value="UniProtKB-EC"/>
</dbReference>
<dbReference type="NCBIfam" id="TIGR00431">
    <property type="entry name" value="TruB"/>
    <property type="match status" value="1"/>
</dbReference>
<comment type="function">
    <text evidence="5">Responsible for synthesis of pseudouridine from uracil-55 in the psi GC loop of transfer RNAs.</text>
</comment>
<comment type="similarity">
    <text evidence="2 5">Belongs to the pseudouridine synthase TruB family. Type 1 subfamily.</text>
</comment>
<dbReference type="EMBL" id="PNHE01000002">
    <property type="protein sequence ID" value="PMC59109.1"/>
    <property type="molecule type" value="Genomic_DNA"/>
</dbReference>
<name>A0A1G8J740_9LACT</name>
<dbReference type="GO" id="GO:1990481">
    <property type="term" value="P:mRNA pseudouridine synthesis"/>
    <property type="evidence" value="ECO:0007669"/>
    <property type="project" value="TreeGrafter"/>
</dbReference>
<reference evidence="8 9" key="1">
    <citation type="submission" date="2017-09" db="EMBL/GenBank/DDBJ databases">
        <title>Bacterial strain isolated from the female urinary microbiota.</title>
        <authorList>
            <person name="Thomas-White K."/>
            <person name="Kumar N."/>
            <person name="Forster S."/>
            <person name="Putonti C."/>
            <person name="Lawley T."/>
            <person name="Wolfe A.J."/>
        </authorList>
    </citation>
    <scope>NUCLEOTIDE SEQUENCE [LARGE SCALE GENOMIC DNA]</scope>
    <source>
        <strain evidence="8 9">UMB0852</strain>
    </source>
</reference>
<proteinExistence type="inferred from homology"/>
<dbReference type="EC" id="5.4.99.25" evidence="5"/>
<dbReference type="AlphaFoldDB" id="A0A1G8J740"/>
<keyword evidence="9" id="KW-1185">Reference proteome</keyword>
<dbReference type="STRING" id="84521.SAMN04487994_100368"/>
<dbReference type="CDD" id="cd02573">
    <property type="entry name" value="PseudoU_synth_EcTruB"/>
    <property type="match status" value="1"/>
</dbReference>
<evidence type="ECO:0000256" key="1">
    <source>
        <dbReference type="ARBA" id="ARBA00000385"/>
    </source>
</evidence>
<evidence type="ECO:0000313" key="9">
    <source>
        <dbReference type="Proteomes" id="UP000235682"/>
    </source>
</evidence>
<sequence length="309" mass="35159">MYHGVLAVWKEAGMTSHDVVFRLRKLLGMKKVGHTGTLDPQVEGVLVICLGEGTKLVEYLMDGTKEYEGEITLGYSTETEDAHGAMVEQKAVGAPVSGDAIDQAMESMEGRIKQIPPYYSAVKVKGRRLYEYAREGIEVERPVRYVDIMSFKRITDPVFNEQQETQQWSFDVQCGKGTYVRTLAVDLGEKLGYPAHMSKLVRLATGGFNQNDAYTLEDIKNHVENKTIESIIHPIEAGVSEFKRLDLTDEMYRDVNHGKVLPEDYFGFPLKEKITLFYEDHLIAIYDKHPTKPSMIKPDKLFNHYRTIQ</sequence>
<evidence type="ECO:0000259" key="7">
    <source>
        <dbReference type="Pfam" id="PF16198"/>
    </source>
</evidence>
<gene>
    <name evidence="5" type="primary">truB</name>
    <name evidence="8" type="ORF">CJ205_01180</name>
</gene>
<evidence type="ECO:0000256" key="4">
    <source>
        <dbReference type="ARBA" id="ARBA00023235"/>
    </source>
</evidence>
<dbReference type="FunFam" id="3.30.2350.10:FF:000011">
    <property type="entry name" value="tRNA pseudouridine synthase B"/>
    <property type="match status" value="1"/>
</dbReference>
<dbReference type="GO" id="GO:0003723">
    <property type="term" value="F:RNA binding"/>
    <property type="evidence" value="ECO:0007669"/>
    <property type="project" value="InterPro"/>
</dbReference>
<dbReference type="OrthoDB" id="9802309at2"/>
<dbReference type="Pfam" id="PF16198">
    <property type="entry name" value="TruB_C_2"/>
    <property type="match status" value="1"/>
</dbReference>
<dbReference type="PANTHER" id="PTHR13767">
    <property type="entry name" value="TRNA-PSEUDOURIDINE SYNTHASE"/>
    <property type="match status" value="1"/>
</dbReference>
<keyword evidence="4 5" id="KW-0413">Isomerase</keyword>
<evidence type="ECO:0000256" key="3">
    <source>
        <dbReference type="ARBA" id="ARBA00022694"/>
    </source>
</evidence>
<dbReference type="SUPFAM" id="SSF55120">
    <property type="entry name" value="Pseudouridine synthase"/>
    <property type="match status" value="1"/>
</dbReference>
<evidence type="ECO:0000256" key="5">
    <source>
        <dbReference type="HAMAP-Rule" id="MF_01080"/>
    </source>
</evidence>
<dbReference type="InterPro" id="IPR002501">
    <property type="entry name" value="PsdUridine_synth_N"/>
</dbReference>
<dbReference type="Proteomes" id="UP000235682">
    <property type="component" value="Unassembled WGS sequence"/>
</dbReference>
<dbReference type="InterPro" id="IPR020103">
    <property type="entry name" value="PsdUridine_synth_cat_dom_sf"/>
</dbReference>
<dbReference type="Pfam" id="PF01509">
    <property type="entry name" value="TruB_N"/>
    <property type="match status" value="1"/>
</dbReference>
<evidence type="ECO:0000259" key="6">
    <source>
        <dbReference type="Pfam" id="PF01509"/>
    </source>
</evidence>
<dbReference type="InterPro" id="IPR032819">
    <property type="entry name" value="TruB_C"/>
</dbReference>
<feature type="domain" description="Pseudouridine synthase II N-terminal" evidence="6">
    <location>
        <begin position="24"/>
        <end position="180"/>
    </location>
</feature>
<keyword evidence="3 5" id="KW-0819">tRNA processing</keyword>
<comment type="catalytic activity">
    <reaction evidence="1 5">
        <text>uridine(55) in tRNA = pseudouridine(55) in tRNA</text>
        <dbReference type="Rhea" id="RHEA:42532"/>
        <dbReference type="Rhea" id="RHEA-COMP:10101"/>
        <dbReference type="Rhea" id="RHEA-COMP:10102"/>
        <dbReference type="ChEBI" id="CHEBI:65314"/>
        <dbReference type="ChEBI" id="CHEBI:65315"/>
        <dbReference type="EC" id="5.4.99.25"/>
    </reaction>
</comment>
<dbReference type="Gene3D" id="3.30.2350.10">
    <property type="entry name" value="Pseudouridine synthase"/>
    <property type="match status" value="1"/>
</dbReference>
<dbReference type="HAMAP" id="MF_01080">
    <property type="entry name" value="TruB_bact"/>
    <property type="match status" value="1"/>
</dbReference>
<comment type="caution">
    <text evidence="8">The sequence shown here is derived from an EMBL/GenBank/DDBJ whole genome shotgun (WGS) entry which is preliminary data.</text>
</comment>
<evidence type="ECO:0000256" key="2">
    <source>
        <dbReference type="ARBA" id="ARBA00005642"/>
    </source>
</evidence>
<dbReference type="InterPro" id="IPR014780">
    <property type="entry name" value="tRNA_psdUridine_synth_TruB"/>
</dbReference>
<feature type="active site" description="Nucleophile" evidence="5">
    <location>
        <position position="39"/>
    </location>
</feature>
<accession>A0A1G8J740</accession>
<evidence type="ECO:0000313" key="8">
    <source>
        <dbReference type="EMBL" id="PMC59109.1"/>
    </source>
</evidence>